<sequence length="111" mass="12924">MRQSSVKVLHSRRHEIKQRLLQRNLVKRDELRQSMLGGCREQSTNTNGSSIPVSDAYAFIEAEFQCDVNDPHVLDLLLAVEEEIRNEQLLALYEENQDEDWEAYYKSLANS</sequence>
<dbReference type="VEuPathDB" id="TriTrypDB:TM35_000041770"/>
<name>A0A1X0P5P2_9TRYP</name>
<proteinExistence type="predicted"/>
<accession>A0A1X0P5P2</accession>
<dbReference type="EMBL" id="NBCO01000004">
    <property type="protein sequence ID" value="ORC91963.1"/>
    <property type="molecule type" value="Genomic_DNA"/>
</dbReference>
<dbReference type="GeneID" id="39982151"/>
<comment type="caution">
    <text evidence="1">The sequence shown here is derived from an EMBL/GenBank/DDBJ whole genome shotgun (WGS) entry which is preliminary data.</text>
</comment>
<organism evidence="1 2">
    <name type="scientific">Trypanosoma theileri</name>
    <dbReference type="NCBI Taxonomy" id="67003"/>
    <lineage>
        <taxon>Eukaryota</taxon>
        <taxon>Discoba</taxon>
        <taxon>Euglenozoa</taxon>
        <taxon>Kinetoplastea</taxon>
        <taxon>Metakinetoplastina</taxon>
        <taxon>Trypanosomatida</taxon>
        <taxon>Trypanosomatidae</taxon>
        <taxon>Trypanosoma</taxon>
    </lineage>
</organism>
<dbReference type="OrthoDB" id="271768at2759"/>
<gene>
    <name evidence="1" type="ORF">TM35_000041770</name>
</gene>
<dbReference type="Proteomes" id="UP000192257">
    <property type="component" value="Unassembled WGS sequence"/>
</dbReference>
<reference evidence="1 2" key="1">
    <citation type="submission" date="2017-03" db="EMBL/GenBank/DDBJ databases">
        <title>An alternative strategy for trypanosome survival in the mammalian bloodstream revealed through genome and transcriptome analysis of the ubiquitous bovine parasite Trypanosoma (Megatrypanum) theileri.</title>
        <authorList>
            <person name="Kelly S."/>
            <person name="Ivens A."/>
            <person name="Mott A."/>
            <person name="O'Neill E."/>
            <person name="Emms D."/>
            <person name="Macleod O."/>
            <person name="Voorheis P."/>
            <person name="Matthews J."/>
            <person name="Matthews K."/>
            <person name="Carrington M."/>
        </authorList>
    </citation>
    <scope>NUCLEOTIDE SEQUENCE [LARGE SCALE GENOMIC DNA]</scope>
    <source>
        <strain evidence="1">Edinburgh</strain>
    </source>
</reference>
<evidence type="ECO:0000313" key="2">
    <source>
        <dbReference type="Proteomes" id="UP000192257"/>
    </source>
</evidence>
<dbReference type="RefSeq" id="XP_028886029.1">
    <property type="nucleotide sequence ID" value="XM_029022371.1"/>
</dbReference>
<dbReference type="AlphaFoldDB" id="A0A1X0P5P2"/>
<keyword evidence="2" id="KW-1185">Reference proteome</keyword>
<protein>
    <submittedName>
        <fullName evidence="1">Uncharacterized protein</fullName>
    </submittedName>
</protein>
<evidence type="ECO:0000313" key="1">
    <source>
        <dbReference type="EMBL" id="ORC91963.1"/>
    </source>
</evidence>